<accession>A0AAT9PFN1</accession>
<protein>
    <submittedName>
        <fullName evidence="1">DUF3486 family protein</fullName>
    </submittedName>
</protein>
<name>A0AAT9PFN1_9GAMM</name>
<reference evidence="1" key="1">
    <citation type="submission" date="2024-03" db="EMBL/GenBank/DDBJ databases">
        <title>Psychrobacter raelis sp. nov. isolated from a dog with peritonitis.</title>
        <authorList>
            <person name="Schiavone A."/>
            <person name="Manzulli V."/>
            <person name="Camarda A."/>
            <person name="Cafiero M.A."/>
            <person name="Vasco I."/>
            <person name="Marino L."/>
            <person name="Pennuzzi G."/>
            <person name="Serrecchia L."/>
            <person name="Galante D."/>
            <person name="Pugliese N."/>
        </authorList>
    </citation>
    <scope>NUCLEOTIDE SEQUENCE</scope>
    <source>
        <strain evidence="1">PraFG1</strain>
    </source>
</reference>
<dbReference type="Proteomes" id="UP000829560">
    <property type="component" value="Chromosome"/>
</dbReference>
<organism evidence="1 2">
    <name type="scientific">Psychrobacter raelei</name>
    <dbReference type="NCBI Taxonomy" id="2565531"/>
    <lineage>
        <taxon>Bacteria</taxon>
        <taxon>Pseudomonadati</taxon>
        <taxon>Pseudomonadota</taxon>
        <taxon>Gammaproteobacteria</taxon>
        <taxon>Moraxellales</taxon>
        <taxon>Moraxellaceae</taxon>
        <taxon>Psychrobacter</taxon>
    </lineage>
</organism>
<dbReference type="EMBL" id="CP093310">
    <property type="protein sequence ID" value="UNK05828.1"/>
    <property type="molecule type" value="Genomic_DNA"/>
</dbReference>
<evidence type="ECO:0000313" key="1">
    <source>
        <dbReference type="EMBL" id="UNK05828.1"/>
    </source>
</evidence>
<proteinExistence type="predicted"/>
<dbReference type="Pfam" id="PF11985">
    <property type="entry name" value="Phage_Mu_Gp27"/>
    <property type="match status" value="1"/>
</dbReference>
<dbReference type="AlphaFoldDB" id="A0AAT9PFN1"/>
<keyword evidence="2" id="KW-1185">Reference proteome</keyword>
<evidence type="ECO:0000313" key="2">
    <source>
        <dbReference type="Proteomes" id="UP000829560"/>
    </source>
</evidence>
<dbReference type="InterPro" id="IPR021874">
    <property type="entry name" value="Phage_Mu_Gp27"/>
</dbReference>
<dbReference type="KEGG" id="prae:MN210_03315"/>
<gene>
    <name evidence="1" type="ORF">MN210_03315</name>
</gene>
<sequence length="191" mass="21287">MTDKTRGRASKVDLLPSDIKSQLTMMLRDKKLSQAKILAEINQLILDAGLDEEHCLSRSGLNRFSTRMEQMSARIRESREMAEIWTKQFGEAPQSDVGKMLMEFIKQLAFETTMTVGESEDGVDIKALNQLALVVQRVEQAETSSFKREQAIRKEIATLAADTAEQAVSEAGLSADTVKMIKHQILGIAND</sequence>
<dbReference type="RefSeq" id="WP_241879125.1">
    <property type="nucleotide sequence ID" value="NZ_CP093310.2"/>
</dbReference>